<name>A0A9N9JQL4_9GLOM</name>
<dbReference type="OrthoDB" id="10249433at2759"/>
<feature type="non-terminal residue" evidence="1">
    <location>
        <position position="62"/>
    </location>
</feature>
<evidence type="ECO:0000313" key="1">
    <source>
        <dbReference type="EMBL" id="CAG8792641.1"/>
    </source>
</evidence>
<evidence type="ECO:0000313" key="2">
    <source>
        <dbReference type="Proteomes" id="UP000789396"/>
    </source>
</evidence>
<dbReference type="AlphaFoldDB" id="A0A9N9JQL4"/>
<protein>
    <submittedName>
        <fullName evidence="1">6222_t:CDS:1</fullName>
    </submittedName>
</protein>
<dbReference type="Proteomes" id="UP000789396">
    <property type="component" value="Unassembled WGS sequence"/>
</dbReference>
<keyword evidence="2" id="KW-1185">Reference proteome</keyword>
<sequence length="62" mass="6953">VAPLISEDGIPFREATLITDDNVKIRAYVCKPINEEEARKRPTILVLHVRKPTEAGIKIDAQ</sequence>
<proteinExistence type="predicted"/>
<dbReference type="EMBL" id="CAJVPZ010062873">
    <property type="protein sequence ID" value="CAG8792641.1"/>
    <property type="molecule type" value="Genomic_DNA"/>
</dbReference>
<comment type="caution">
    <text evidence="1">The sequence shown here is derived from an EMBL/GenBank/DDBJ whole genome shotgun (WGS) entry which is preliminary data.</text>
</comment>
<feature type="non-terminal residue" evidence="1">
    <location>
        <position position="1"/>
    </location>
</feature>
<organism evidence="1 2">
    <name type="scientific">Racocetra fulgida</name>
    <dbReference type="NCBI Taxonomy" id="60492"/>
    <lineage>
        <taxon>Eukaryota</taxon>
        <taxon>Fungi</taxon>
        <taxon>Fungi incertae sedis</taxon>
        <taxon>Mucoromycota</taxon>
        <taxon>Glomeromycotina</taxon>
        <taxon>Glomeromycetes</taxon>
        <taxon>Diversisporales</taxon>
        <taxon>Gigasporaceae</taxon>
        <taxon>Racocetra</taxon>
    </lineage>
</organism>
<reference evidence="1" key="1">
    <citation type="submission" date="2021-06" db="EMBL/GenBank/DDBJ databases">
        <authorList>
            <person name="Kallberg Y."/>
            <person name="Tangrot J."/>
            <person name="Rosling A."/>
        </authorList>
    </citation>
    <scope>NUCLEOTIDE SEQUENCE</scope>
    <source>
        <strain evidence="1">IN212</strain>
    </source>
</reference>
<accession>A0A9N9JQL4</accession>
<gene>
    <name evidence="1" type="ORF">RFULGI_LOCUS16900</name>
</gene>